<dbReference type="OrthoDB" id="191139at2759"/>
<reference evidence="2" key="1">
    <citation type="journal article" date="2020" name="BMC Genomics">
        <title>Correction to: Identification and distribution of gene clusters required for synthesis of sphingolipid metabolism inhibitors in diverse species of the filamentous fungus Fusarium.</title>
        <authorList>
            <person name="Kim H.S."/>
            <person name="Lohmar J.M."/>
            <person name="Busman M."/>
            <person name="Brown D.W."/>
            <person name="Naumann T.A."/>
            <person name="Divon H.H."/>
            <person name="Lysoe E."/>
            <person name="Uhlig S."/>
            <person name="Proctor R.H."/>
        </authorList>
    </citation>
    <scope>NUCLEOTIDE SEQUENCE</scope>
    <source>
        <strain evidence="2">NRRL 20472</strain>
    </source>
</reference>
<reference evidence="2" key="2">
    <citation type="submission" date="2020-05" db="EMBL/GenBank/DDBJ databases">
        <authorList>
            <person name="Kim H.-S."/>
            <person name="Proctor R.H."/>
            <person name="Brown D.W."/>
        </authorList>
    </citation>
    <scope>NUCLEOTIDE SEQUENCE</scope>
    <source>
        <strain evidence="2">NRRL 20472</strain>
    </source>
</reference>
<gene>
    <name evidence="2" type="ORF">FSARC_7029</name>
</gene>
<dbReference type="InterPro" id="IPR002347">
    <property type="entry name" value="SDR_fam"/>
</dbReference>
<evidence type="ECO:0000313" key="3">
    <source>
        <dbReference type="Proteomes" id="UP000622797"/>
    </source>
</evidence>
<dbReference type="EMBL" id="JABEXW010000368">
    <property type="protein sequence ID" value="KAF4965162.1"/>
    <property type="molecule type" value="Genomic_DNA"/>
</dbReference>
<evidence type="ECO:0000256" key="1">
    <source>
        <dbReference type="ARBA" id="ARBA00023002"/>
    </source>
</evidence>
<proteinExistence type="predicted"/>
<dbReference type="Proteomes" id="UP000622797">
    <property type="component" value="Unassembled WGS sequence"/>
</dbReference>
<keyword evidence="1" id="KW-0560">Oxidoreductase</keyword>
<dbReference type="PRINTS" id="PR00081">
    <property type="entry name" value="GDHRDH"/>
</dbReference>
<dbReference type="Gene3D" id="3.40.50.720">
    <property type="entry name" value="NAD(P)-binding Rossmann-like Domain"/>
    <property type="match status" value="1"/>
</dbReference>
<dbReference type="Pfam" id="PF00106">
    <property type="entry name" value="adh_short"/>
    <property type="match status" value="1"/>
</dbReference>
<evidence type="ECO:0008006" key="4">
    <source>
        <dbReference type="Google" id="ProtNLM"/>
    </source>
</evidence>
<sequence length="313" mass="34361">MAFNPQNLPSLSGKVYLVTGGNAGIGFHTVRHLALLGGRVYMGARSPQKASDAIEKIRNESSSADVHHLQMDLMDLSSVVEAATSLKRRENRLNGLVNNAGIMATDFAISQADGFEAQWQTNYLSHWLLTWHLLDLLRETASEAEQDPGNARVVNVTSNGHKAHPKGGIDFDDINQEKGGAWSRYGMSKLGNVLHARQLNKLFGTGNHDAGKTAIWTASVHPGFIATDLNKQTIMPSFIYPTLKCLGVYQEPDYGSYSSLFTVASTDFKEVDSGTYFDPGARRGESNKTGTDMELADRLWTWTEGELRSRGLL</sequence>
<dbReference type="InterPro" id="IPR036291">
    <property type="entry name" value="NAD(P)-bd_dom_sf"/>
</dbReference>
<protein>
    <recommendedName>
        <fullName evidence="4">Reductase</fullName>
    </recommendedName>
</protein>
<dbReference type="PANTHER" id="PTHR43157">
    <property type="entry name" value="PHOSPHATIDYLINOSITOL-GLYCAN BIOSYNTHESIS CLASS F PROTEIN-RELATED"/>
    <property type="match status" value="1"/>
</dbReference>
<comment type="caution">
    <text evidence="2">The sequence shown here is derived from an EMBL/GenBank/DDBJ whole genome shotgun (WGS) entry which is preliminary data.</text>
</comment>
<name>A0A8H4X7T1_9HYPO</name>
<dbReference type="AlphaFoldDB" id="A0A8H4X7T1"/>
<dbReference type="PANTHER" id="PTHR43157:SF31">
    <property type="entry name" value="PHOSPHATIDYLINOSITOL-GLYCAN BIOSYNTHESIS CLASS F PROTEIN"/>
    <property type="match status" value="1"/>
</dbReference>
<dbReference type="SUPFAM" id="SSF51735">
    <property type="entry name" value="NAD(P)-binding Rossmann-fold domains"/>
    <property type="match status" value="1"/>
</dbReference>
<dbReference type="GO" id="GO:0016491">
    <property type="term" value="F:oxidoreductase activity"/>
    <property type="evidence" value="ECO:0007669"/>
    <property type="project" value="UniProtKB-KW"/>
</dbReference>
<organism evidence="2 3">
    <name type="scientific">Fusarium sarcochroum</name>
    <dbReference type="NCBI Taxonomy" id="1208366"/>
    <lineage>
        <taxon>Eukaryota</taxon>
        <taxon>Fungi</taxon>
        <taxon>Dikarya</taxon>
        <taxon>Ascomycota</taxon>
        <taxon>Pezizomycotina</taxon>
        <taxon>Sordariomycetes</taxon>
        <taxon>Hypocreomycetidae</taxon>
        <taxon>Hypocreales</taxon>
        <taxon>Nectriaceae</taxon>
        <taxon>Fusarium</taxon>
        <taxon>Fusarium lateritium species complex</taxon>
    </lineage>
</organism>
<accession>A0A8H4X7T1</accession>
<keyword evidence="3" id="KW-1185">Reference proteome</keyword>
<evidence type="ECO:0000313" key="2">
    <source>
        <dbReference type="EMBL" id="KAF4965162.1"/>
    </source>
</evidence>